<accession>A0A166GI70</accession>
<proteinExistence type="predicted"/>
<dbReference type="OrthoDB" id="3233595at2759"/>
<dbReference type="Gene3D" id="3.90.180.10">
    <property type="entry name" value="Medium-chain alcohol dehydrogenases, catalytic domain"/>
    <property type="match status" value="1"/>
</dbReference>
<dbReference type="InterPro" id="IPR011032">
    <property type="entry name" value="GroES-like_sf"/>
</dbReference>
<feature type="domain" description="Enoyl reductase (ER)" evidence="1">
    <location>
        <begin position="17"/>
        <end position="339"/>
    </location>
</feature>
<protein>
    <submittedName>
        <fullName evidence="2">Medium-chain dehydrogenase/reductase like protein</fullName>
    </submittedName>
</protein>
<dbReference type="InterPro" id="IPR036291">
    <property type="entry name" value="NAD(P)-bd_dom_sf"/>
</dbReference>
<sequence>MSAQQSQKALLLPAPYGKFAIGATSIPTPGPGTVLVRNAAVALNPVDWMIQKMGFASDIIHFPAVIGWDFAGVVVSVGEGVTALQGGDRVVAQGNLQNERGSYQEYTIASVDYAAKIPAAISFDEAASLPIGLMTAATGLYQNGTLGAGLRAPWDDGGRGSYTGTPILIIGGASSVGCYVLQLAKLSGFAPIYTTASAKHTAYLESLGATRVIDRAQPLGSALAGEQFSVIFDAISEEETQHAASTLLARGGTLVLVHASALSEGELEGGRKTRSVFGSAFHPANGAVGAGVYANLERYLEEGDIKPNRVEVLAGGLAGIVGGLERLEKGAVSGVKLVVRPGETIQDAVQGK</sequence>
<keyword evidence="3" id="KW-1185">Reference proteome</keyword>
<dbReference type="STRING" id="436010.A0A166GI70"/>
<dbReference type="Gene3D" id="3.40.50.720">
    <property type="entry name" value="NAD(P)-binding Rossmann-like Domain"/>
    <property type="match status" value="1"/>
</dbReference>
<dbReference type="InterPro" id="IPR020843">
    <property type="entry name" value="ER"/>
</dbReference>
<dbReference type="EMBL" id="KV417578">
    <property type="protein sequence ID" value="KZP17862.1"/>
    <property type="molecule type" value="Genomic_DNA"/>
</dbReference>
<reference evidence="2 3" key="1">
    <citation type="journal article" date="2016" name="Mol. Biol. Evol.">
        <title>Comparative Genomics of Early-Diverging Mushroom-Forming Fungi Provides Insights into the Origins of Lignocellulose Decay Capabilities.</title>
        <authorList>
            <person name="Nagy L.G."/>
            <person name="Riley R."/>
            <person name="Tritt A."/>
            <person name="Adam C."/>
            <person name="Daum C."/>
            <person name="Floudas D."/>
            <person name="Sun H."/>
            <person name="Yadav J.S."/>
            <person name="Pangilinan J."/>
            <person name="Larsson K.H."/>
            <person name="Matsuura K."/>
            <person name="Barry K."/>
            <person name="Labutti K."/>
            <person name="Kuo R."/>
            <person name="Ohm R.A."/>
            <person name="Bhattacharya S.S."/>
            <person name="Shirouzu T."/>
            <person name="Yoshinaga Y."/>
            <person name="Martin F.M."/>
            <person name="Grigoriev I.V."/>
            <person name="Hibbett D.S."/>
        </authorList>
    </citation>
    <scope>NUCLEOTIDE SEQUENCE [LARGE SCALE GENOMIC DNA]</scope>
    <source>
        <strain evidence="2 3">CBS 109695</strain>
    </source>
</reference>
<dbReference type="SMART" id="SM00829">
    <property type="entry name" value="PKS_ER"/>
    <property type="match status" value="1"/>
</dbReference>
<evidence type="ECO:0000313" key="3">
    <source>
        <dbReference type="Proteomes" id="UP000076532"/>
    </source>
</evidence>
<dbReference type="SUPFAM" id="SSF50129">
    <property type="entry name" value="GroES-like"/>
    <property type="match status" value="1"/>
</dbReference>
<dbReference type="Pfam" id="PF08240">
    <property type="entry name" value="ADH_N"/>
    <property type="match status" value="1"/>
</dbReference>
<evidence type="ECO:0000313" key="2">
    <source>
        <dbReference type="EMBL" id="KZP17862.1"/>
    </source>
</evidence>
<dbReference type="CDD" id="cd08249">
    <property type="entry name" value="enoyl_reductase_like"/>
    <property type="match status" value="1"/>
</dbReference>
<dbReference type="SUPFAM" id="SSF51735">
    <property type="entry name" value="NAD(P)-binding Rossmann-fold domains"/>
    <property type="match status" value="1"/>
</dbReference>
<organism evidence="2 3">
    <name type="scientific">Athelia psychrophila</name>
    <dbReference type="NCBI Taxonomy" id="1759441"/>
    <lineage>
        <taxon>Eukaryota</taxon>
        <taxon>Fungi</taxon>
        <taxon>Dikarya</taxon>
        <taxon>Basidiomycota</taxon>
        <taxon>Agaricomycotina</taxon>
        <taxon>Agaricomycetes</taxon>
        <taxon>Agaricomycetidae</taxon>
        <taxon>Atheliales</taxon>
        <taxon>Atheliaceae</taxon>
        <taxon>Athelia</taxon>
    </lineage>
</organism>
<dbReference type="GO" id="GO:0016651">
    <property type="term" value="F:oxidoreductase activity, acting on NAD(P)H"/>
    <property type="evidence" value="ECO:0007669"/>
    <property type="project" value="InterPro"/>
</dbReference>
<dbReference type="Pfam" id="PF00107">
    <property type="entry name" value="ADH_zinc_N"/>
    <property type="match status" value="1"/>
</dbReference>
<dbReference type="PANTHER" id="PTHR45348:SF2">
    <property type="entry name" value="ZINC-TYPE ALCOHOL DEHYDROGENASE-LIKE PROTEIN C2E1P3.01"/>
    <property type="match status" value="1"/>
</dbReference>
<dbReference type="InterPro" id="IPR013154">
    <property type="entry name" value="ADH-like_N"/>
</dbReference>
<gene>
    <name evidence="2" type="ORF">FIBSPDRAFT_920563</name>
</gene>
<dbReference type="InterPro" id="IPR047122">
    <property type="entry name" value="Trans-enoyl_RdTase-like"/>
</dbReference>
<name>A0A166GI70_9AGAM</name>
<dbReference type="Proteomes" id="UP000076532">
    <property type="component" value="Unassembled WGS sequence"/>
</dbReference>
<dbReference type="InterPro" id="IPR013149">
    <property type="entry name" value="ADH-like_C"/>
</dbReference>
<dbReference type="AlphaFoldDB" id="A0A166GI70"/>
<evidence type="ECO:0000259" key="1">
    <source>
        <dbReference type="SMART" id="SM00829"/>
    </source>
</evidence>
<dbReference type="PANTHER" id="PTHR45348">
    <property type="entry name" value="HYPOTHETICAL OXIDOREDUCTASE (EUROFUNG)"/>
    <property type="match status" value="1"/>
</dbReference>